<evidence type="ECO:0008006" key="3">
    <source>
        <dbReference type="Google" id="ProtNLM"/>
    </source>
</evidence>
<comment type="caution">
    <text evidence="2">The sequence shown here is derived from an EMBL/GenBank/DDBJ whole genome shotgun (WGS) entry which is preliminary data.</text>
</comment>
<dbReference type="Pfam" id="PF02604">
    <property type="entry name" value="PhdYeFM_antitox"/>
    <property type="match status" value="1"/>
</dbReference>
<dbReference type="Gene3D" id="3.40.1620.10">
    <property type="entry name" value="YefM-like domain"/>
    <property type="match status" value="1"/>
</dbReference>
<organism evidence="2">
    <name type="scientific">marine sediment metagenome</name>
    <dbReference type="NCBI Taxonomy" id="412755"/>
    <lineage>
        <taxon>unclassified sequences</taxon>
        <taxon>metagenomes</taxon>
        <taxon>ecological metagenomes</taxon>
    </lineage>
</organism>
<dbReference type="InterPro" id="IPR006442">
    <property type="entry name" value="Antitoxin_Phd/YefM"/>
</dbReference>
<proteinExistence type="inferred from homology"/>
<dbReference type="PANTHER" id="PTHR33713">
    <property type="entry name" value="ANTITOXIN YAFN-RELATED"/>
    <property type="match status" value="1"/>
</dbReference>
<dbReference type="AlphaFoldDB" id="X1KFP6"/>
<reference evidence="2" key="1">
    <citation type="journal article" date="2014" name="Front. Microbiol.">
        <title>High frequency of phylogenetically diverse reductive dehalogenase-homologous genes in deep subseafloor sedimentary metagenomes.</title>
        <authorList>
            <person name="Kawai M."/>
            <person name="Futagami T."/>
            <person name="Toyoda A."/>
            <person name="Takaki Y."/>
            <person name="Nishi S."/>
            <person name="Hori S."/>
            <person name="Arai W."/>
            <person name="Tsubouchi T."/>
            <person name="Morono Y."/>
            <person name="Uchiyama I."/>
            <person name="Ito T."/>
            <person name="Fujiyama A."/>
            <person name="Inagaki F."/>
            <person name="Takami H."/>
        </authorList>
    </citation>
    <scope>NUCLEOTIDE SEQUENCE</scope>
    <source>
        <strain evidence="2">Expedition CK06-06</strain>
    </source>
</reference>
<gene>
    <name evidence="2" type="ORF">S06H3_10204</name>
</gene>
<dbReference type="InterPro" id="IPR036165">
    <property type="entry name" value="YefM-like_sf"/>
</dbReference>
<protein>
    <recommendedName>
        <fullName evidence="3">Antitoxin</fullName>
    </recommendedName>
</protein>
<dbReference type="EMBL" id="BARV01004683">
    <property type="protein sequence ID" value="GAI05887.1"/>
    <property type="molecule type" value="Genomic_DNA"/>
</dbReference>
<evidence type="ECO:0000256" key="1">
    <source>
        <dbReference type="ARBA" id="ARBA00009981"/>
    </source>
</evidence>
<sequence length="92" mass="10101">MNVIPELVPISGLRTRQNQILSSLIEGPIVLTQHGRAAAVLVSPEQWNHLVETLEDLMDSLDAIEMKDRVATGKESAIDWADIENEANALQA</sequence>
<dbReference type="PANTHER" id="PTHR33713:SF10">
    <property type="entry name" value="ANTITOXIN YAFN"/>
    <property type="match status" value="1"/>
</dbReference>
<comment type="similarity">
    <text evidence="1">Belongs to the phD/YefM antitoxin family.</text>
</comment>
<dbReference type="NCBIfam" id="TIGR01552">
    <property type="entry name" value="phd_fam"/>
    <property type="match status" value="1"/>
</dbReference>
<name>X1KFP6_9ZZZZ</name>
<accession>X1KFP6</accession>
<dbReference type="SUPFAM" id="SSF143120">
    <property type="entry name" value="YefM-like"/>
    <property type="match status" value="1"/>
</dbReference>
<evidence type="ECO:0000313" key="2">
    <source>
        <dbReference type="EMBL" id="GAI05887.1"/>
    </source>
</evidence>
<dbReference type="InterPro" id="IPR051405">
    <property type="entry name" value="phD/YefM_antitoxin"/>
</dbReference>